<organism evidence="2 3">
    <name type="scientific">Triparma columacea</name>
    <dbReference type="NCBI Taxonomy" id="722753"/>
    <lineage>
        <taxon>Eukaryota</taxon>
        <taxon>Sar</taxon>
        <taxon>Stramenopiles</taxon>
        <taxon>Ochrophyta</taxon>
        <taxon>Bolidophyceae</taxon>
        <taxon>Parmales</taxon>
        <taxon>Triparmaceae</taxon>
        <taxon>Triparma</taxon>
    </lineage>
</organism>
<evidence type="ECO:0000256" key="1">
    <source>
        <dbReference type="SAM" id="MobiDB-lite"/>
    </source>
</evidence>
<protein>
    <submittedName>
        <fullName evidence="2">Uncharacterized protein</fullName>
    </submittedName>
</protein>
<feature type="region of interest" description="Disordered" evidence="1">
    <location>
        <begin position="1"/>
        <end position="36"/>
    </location>
</feature>
<keyword evidence="3" id="KW-1185">Reference proteome</keyword>
<dbReference type="EMBL" id="BRYA01001451">
    <property type="protein sequence ID" value="GMI43365.1"/>
    <property type="molecule type" value="Genomic_DNA"/>
</dbReference>
<sequence length="894" mass="100748">MEGEVEADAGVVNDTGKTNYASEPPSGPNHTPSAIHSPVDIDYTALGPKQGKLVKLLDDRGAFEGLIDNYTGVDVKVMELAGVFHDERDKIIDFLLTDCEQSNFRRKTLQEHHKKEGVIHRLVYWQHYGSGNKFVEFLLDVKVVSPDKSTNIMELAPLDEDDLSDEAAEMLVEMLGSKKTKTVKRGVIKGKLSFTDFEFGQTAVTMVGTLKAEERVTELKPEVDVRTFKSFKSVRSTRSSVEGSPGRTKKGDVKAAYAAVKGIMEEVRKKFRQPGVIDERRKRYFVEEAMPRAPSLAIEEEAMLESVGSLENELHTKGKRVKGTLKEGIDKFLWKEEDNVWAAFGVTVDKSAKGVLAEEFLFDTFASSEKHFKNNGNLPRVIRKDVDGTRSMHYHIGVKVPAATNRLFENWFVWKEVKLDNGQTAYMLGFVPLGEYYGASFTNLSKDGFVIGVTRGIYFFNEIAPNVCRVTRIQTVDLKFSGIHKTVMDNAIDYLAKNALVEANRLQKKFRRNGKEVDAEVRGALVERMREGSELEEDQKKVFGELEELFGEEEEGGKTKILKKTSWKKLKKLATLKGPMGFNKIFGGEDEEGWRPLKSPHEGVKMEIKNKQQEKGKKTLGFGRAECVADCSAEEAAAWFFEYCSRERMALSREEGNPARLEIKKWGKERTNEKLFAIIKKLPYPLHKREFVMRYVLQKGGQDDTMSVAIVPAKEQVDYGENLGKLVRATTSGILTAKNIDYHNGVLQCKLTLTQYMDTGGHIPVKVVDRTIPRVLSTIAVLRDSFKRDEEVDKAALASLANIIKNKPQDYSEEEKLAIRKGKEFYEKCKEDENFDDLKSPDERVMMKLVHVDGASSGTGVASTVVDASVEECAAYEFYLDSRENRKILKERGI</sequence>
<comment type="caution">
    <text evidence="2">The sequence shown here is derived from an EMBL/GenBank/DDBJ whole genome shotgun (WGS) entry which is preliminary data.</text>
</comment>
<dbReference type="SUPFAM" id="SSF55961">
    <property type="entry name" value="Bet v1-like"/>
    <property type="match status" value="1"/>
</dbReference>
<reference evidence="3" key="1">
    <citation type="journal article" date="2023" name="Commun. Biol.">
        <title>Genome analysis of Parmales, the sister group of diatoms, reveals the evolutionary specialization of diatoms from phago-mixotrophs to photoautotrophs.</title>
        <authorList>
            <person name="Ban H."/>
            <person name="Sato S."/>
            <person name="Yoshikawa S."/>
            <person name="Yamada K."/>
            <person name="Nakamura Y."/>
            <person name="Ichinomiya M."/>
            <person name="Sato N."/>
            <person name="Blanc-Mathieu R."/>
            <person name="Endo H."/>
            <person name="Kuwata A."/>
            <person name="Ogata H."/>
        </authorList>
    </citation>
    <scope>NUCLEOTIDE SEQUENCE [LARGE SCALE GENOMIC DNA]</scope>
</reference>
<dbReference type="OrthoDB" id="206224at2759"/>
<accession>A0A9W7GGC1</accession>
<gene>
    <name evidence="2" type="ORF">TrCOL_g9828</name>
</gene>
<name>A0A9W7GGC1_9STRA</name>
<dbReference type="AlphaFoldDB" id="A0A9W7GGC1"/>
<proteinExistence type="predicted"/>
<evidence type="ECO:0000313" key="3">
    <source>
        <dbReference type="Proteomes" id="UP001165065"/>
    </source>
</evidence>
<evidence type="ECO:0000313" key="2">
    <source>
        <dbReference type="EMBL" id="GMI43365.1"/>
    </source>
</evidence>
<dbReference type="InterPro" id="IPR023393">
    <property type="entry name" value="START-like_dom_sf"/>
</dbReference>
<dbReference type="Gene3D" id="3.30.530.20">
    <property type="match status" value="1"/>
</dbReference>
<dbReference type="Proteomes" id="UP001165065">
    <property type="component" value="Unassembled WGS sequence"/>
</dbReference>